<evidence type="ECO:0000256" key="3">
    <source>
        <dbReference type="ARBA" id="ARBA00022475"/>
    </source>
</evidence>
<evidence type="ECO:0000256" key="1">
    <source>
        <dbReference type="ARBA" id="ARBA00004429"/>
    </source>
</evidence>
<comment type="subcellular location">
    <subcellularLocation>
        <location evidence="1">Cell inner membrane</location>
        <topology evidence="1">Multi-pass membrane protein</topology>
    </subcellularLocation>
</comment>
<reference evidence="12" key="1">
    <citation type="submission" date="2019-08" db="EMBL/GenBank/DDBJ databases">
        <title>Seonamhaeicola sediminis sp. nov., isolated from marine sediment.</title>
        <authorList>
            <person name="Cao W.R."/>
        </authorList>
    </citation>
    <scope>NUCLEOTIDE SEQUENCE [LARGE SCALE GENOMIC DNA]</scope>
    <source>
        <strain evidence="12">Gy8</strain>
    </source>
</reference>
<protein>
    <submittedName>
        <fullName evidence="11">TRAP transporter small permease</fullName>
    </submittedName>
</protein>
<dbReference type="Pfam" id="PF04290">
    <property type="entry name" value="DctQ"/>
    <property type="match status" value="1"/>
</dbReference>
<comment type="similarity">
    <text evidence="8">Belongs to the TRAP transporter small permease family.</text>
</comment>
<name>A0A5C7B4R6_9FLAO</name>
<evidence type="ECO:0000313" key="11">
    <source>
        <dbReference type="EMBL" id="TXE12882.1"/>
    </source>
</evidence>
<keyword evidence="6 9" id="KW-1133">Transmembrane helix</keyword>
<dbReference type="GO" id="GO:0005886">
    <property type="term" value="C:plasma membrane"/>
    <property type="evidence" value="ECO:0007669"/>
    <property type="project" value="UniProtKB-SubCell"/>
</dbReference>
<sequence length="163" mass="18792">MEAKKTLFDRVVKFMEVFLIIIFALLVFDVLFQVFSRYVLKGSFTWTEELARFSLIWMSILGAAYLNAKRAHLSMDFLYQKFSDSNKKKAAIAIEILIFLFALIVMVIGGFNLVYTTLHLGQLSGTLRIPLGYIYAILPFSGLLIMWFSLYHISKISKNQIKL</sequence>
<accession>A0A5C7B4R6</accession>
<feature type="transmembrane region" description="Helical" evidence="9">
    <location>
        <begin position="12"/>
        <end position="35"/>
    </location>
</feature>
<keyword evidence="4" id="KW-0997">Cell inner membrane</keyword>
<feature type="transmembrane region" description="Helical" evidence="9">
    <location>
        <begin position="50"/>
        <end position="68"/>
    </location>
</feature>
<dbReference type="EMBL" id="VOSC01000012">
    <property type="protein sequence ID" value="TXE12882.1"/>
    <property type="molecule type" value="Genomic_DNA"/>
</dbReference>
<dbReference type="RefSeq" id="WP_147131645.1">
    <property type="nucleotide sequence ID" value="NZ_VOSC01000012.1"/>
</dbReference>
<evidence type="ECO:0000313" key="12">
    <source>
        <dbReference type="Proteomes" id="UP000321790"/>
    </source>
</evidence>
<keyword evidence="7 9" id="KW-0472">Membrane</keyword>
<gene>
    <name evidence="11" type="ORF">FUA26_03550</name>
</gene>
<evidence type="ECO:0000256" key="6">
    <source>
        <dbReference type="ARBA" id="ARBA00022989"/>
    </source>
</evidence>
<evidence type="ECO:0000256" key="2">
    <source>
        <dbReference type="ARBA" id="ARBA00022448"/>
    </source>
</evidence>
<evidence type="ECO:0000259" key="10">
    <source>
        <dbReference type="Pfam" id="PF04290"/>
    </source>
</evidence>
<comment type="caution">
    <text evidence="11">The sequence shown here is derived from an EMBL/GenBank/DDBJ whole genome shotgun (WGS) entry which is preliminary data.</text>
</comment>
<organism evidence="11 12">
    <name type="scientific">Seonamhaeicola algicola</name>
    <dbReference type="NCBI Taxonomy" id="1719036"/>
    <lineage>
        <taxon>Bacteria</taxon>
        <taxon>Pseudomonadati</taxon>
        <taxon>Bacteroidota</taxon>
        <taxon>Flavobacteriia</taxon>
        <taxon>Flavobacteriales</taxon>
        <taxon>Flavobacteriaceae</taxon>
    </lineage>
</organism>
<evidence type="ECO:0000256" key="7">
    <source>
        <dbReference type="ARBA" id="ARBA00023136"/>
    </source>
</evidence>
<dbReference type="OrthoDB" id="9815614at2"/>
<keyword evidence="12" id="KW-1185">Reference proteome</keyword>
<evidence type="ECO:0000256" key="5">
    <source>
        <dbReference type="ARBA" id="ARBA00022692"/>
    </source>
</evidence>
<dbReference type="GO" id="GO:0022857">
    <property type="term" value="F:transmembrane transporter activity"/>
    <property type="evidence" value="ECO:0007669"/>
    <property type="project" value="TreeGrafter"/>
</dbReference>
<feature type="transmembrane region" description="Helical" evidence="9">
    <location>
        <begin position="133"/>
        <end position="153"/>
    </location>
</feature>
<dbReference type="GO" id="GO:0015740">
    <property type="term" value="P:C4-dicarboxylate transport"/>
    <property type="evidence" value="ECO:0007669"/>
    <property type="project" value="TreeGrafter"/>
</dbReference>
<evidence type="ECO:0000256" key="9">
    <source>
        <dbReference type="SAM" id="Phobius"/>
    </source>
</evidence>
<dbReference type="PANTHER" id="PTHR35011">
    <property type="entry name" value="2,3-DIKETO-L-GULONATE TRAP TRANSPORTER SMALL PERMEASE PROTEIN YIAM"/>
    <property type="match status" value="1"/>
</dbReference>
<keyword evidence="2" id="KW-0813">Transport</keyword>
<dbReference type="InterPro" id="IPR055348">
    <property type="entry name" value="DctQ"/>
</dbReference>
<dbReference type="AlphaFoldDB" id="A0A5C7B4R6"/>
<evidence type="ECO:0000256" key="4">
    <source>
        <dbReference type="ARBA" id="ARBA00022519"/>
    </source>
</evidence>
<dbReference type="PANTHER" id="PTHR35011:SF2">
    <property type="entry name" value="2,3-DIKETO-L-GULONATE TRAP TRANSPORTER SMALL PERMEASE PROTEIN YIAM"/>
    <property type="match status" value="1"/>
</dbReference>
<dbReference type="Proteomes" id="UP000321790">
    <property type="component" value="Unassembled WGS sequence"/>
</dbReference>
<feature type="transmembrane region" description="Helical" evidence="9">
    <location>
        <begin position="89"/>
        <end position="113"/>
    </location>
</feature>
<keyword evidence="5 9" id="KW-0812">Transmembrane</keyword>
<evidence type="ECO:0000256" key="8">
    <source>
        <dbReference type="ARBA" id="ARBA00038436"/>
    </source>
</evidence>
<proteinExistence type="inferred from homology"/>
<dbReference type="InterPro" id="IPR007387">
    <property type="entry name" value="TRAP_DctQ"/>
</dbReference>
<keyword evidence="3" id="KW-1003">Cell membrane</keyword>
<feature type="domain" description="Tripartite ATP-independent periplasmic transporters DctQ component" evidence="10">
    <location>
        <begin position="30"/>
        <end position="154"/>
    </location>
</feature>